<protein>
    <submittedName>
        <fullName evidence="6">NTP transferase domain-containing protein</fullName>
    </submittedName>
</protein>
<evidence type="ECO:0000256" key="3">
    <source>
        <dbReference type="ARBA" id="ARBA00022842"/>
    </source>
</evidence>
<dbReference type="InterPro" id="IPR005835">
    <property type="entry name" value="NTP_transferase_dom"/>
</dbReference>
<comment type="caution">
    <text evidence="6">The sequence shown here is derived from an EMBL/GenBank/DDBJ whole genome shotgun (WGS) entry which is preliminary data.</text>
</comment>
<evidence type="ECO:0000259" key="4">
    <source>
        <dbReference type="Pfam" id="PF00483"/>
    </source>
</evidence>
<evidence type="ECO:0000256" key="2">
    <source>
        <dbReference type="ARBA" id="ARBA00022695"/>
    </source>
</evidence>
<proteinExistence type="predicted"/>
<keyword evidence="2" id="KW-0548">Nucleotidyltransferase</keyword>
<evidence type="ECO:0000256" key="1">
    <source>
        <dbReference type="ARBA" id="ARBA00022679"/>
    </source>
</evidence>
<dbReference type="Pfam" id="PF12804">
    <property type="entry name" value="NTP_transf_3"/>
    <property type="match status" value="1"/>
</dbReference>
<evidence type="ECO:0000259" key="5">
    <source>
        <dbReference type="Pfam" id="PF12804"/>
    </source>
</evidence>
<dbReference type="SUPFAM" id="SSF53448">
    <property type="entry name" value="Nucleotide-diphospho-sugar transferases"/>
    <property type="match status" value="2"/>
</dbReference>
<dbReference type="AlphaFoldDB" id="A0A6G4QXN0"/>
<reference evidence="6" key="1">
    <citation type="submission" date="2020-02" db="EMBL/GenBank/DDBJ databases">
        <authorList>
            <person name="Gao J."/>
            <person name="Sun J."/>
        </authorList>
    </citation>
    <scope>NUCLEOTIDE SEQUENCE</scope>
    <source>
        <strain evidence="6">602-2</strain>
    </source>
</reference>
<dbReference type="Gene3D" id="3.90.550.10">
    <property type="entry name" value="Spore Coat Polysaccharide Biosynthesis Protein SpsA, Chain A"/>
    <property type="match status" value="2"/>
</dbReference>
<dbReference type="RefSeq" id="WP_165258809.1">
    <property type="nucleotide sequence ID" value="NZ_JAAKGT010000004.1"/>
</dbReference>
<gene>
    <name evidence="6" type="ORF">G5B46_11545</name>
</gene>
<dbReference type="PANTHER" id="PTHR43584:SF8">
    <property type="entry name" value="N-ACETYLMURAMATE ALPHA-1-PHOSPHATE URIDYLYLTRANSFERASE"/>
    <property type="match status" value="1"/>
</dbReference>
<dbReference type="EMBL" id="JAAKGT010000004">
    <property type="protein sequence ID" value="NGM50243.1"/>
    <property type="molecule type" value="Genomic_DNA"/>
</dbReference>
<dbReference type="Pfam" id="PF00483">
    <property type="entry name" value="NTP_transferase"/>
    <property type="match status" value="1"/>
</dbReference>
<dbReference type="InterPro" id="IPR029044">
    <property type="entry name" value="Nucleotide-diphossugar_trans"/>
</dbReference>
<evidence type="ECO:0000313" key="6">
    <source>
        <dbReference type="EMBL" id="NGM50243.1"/>
    </source>
</evidence>
<dbReference type="GO" id="GO:0016779">
    <property type="term" value="F:nucleotidyltransferase activity"/>
    <property type="evidence" value="ECO:0007669"/>
    <property type="project" value="UniProtKB-KW"/>
</dbReference>
<sequence>MKILVPLAAPNDAFFDPANFHFPKPLVEVAGRPMIERVVENLRGLSPDARFVFVLRAEDCRAFNLDQVALLATDGNADIVILDRPTDGAACSALMAVDYIDEGPLVIANGDQILDFDLRGAVRTFEARGDDAGVLTFDSVHPRWSYVRTEGSRVIEAAEKRPISRNAVAGFYYFRDGGDFVRYAMRSIEAGRSVNGAFYVAPTLNEAILDGAQVGAITMEDDRYVSFYSPQRIEHYEARMAMNRTERSAQGPLVVIPMAGQGSRFAQAGYTKPKPFIDVLGRPMIEQVMENLSTPHADYLLLARGEHLEAEPSTVQLLEARGDTQFAVVDRLTEGAACTVLLAREQIDLDRPILIANCDQIIDFDCAAFIDDCKTRGLDGSILCFRDADRDPKWSFAKVDDNGLVTEVKEKVAISDLATVGLYYFARGRDFVKAAVDMIARNDRVNNEFYVCPVYNYAIRNGARIGVYEVPAAAMHGIGTPADLDAYLALKTS</sequence>
<feature type="domain" description="MobA-like NTP transferase" evidence="5">
    <location>
        <begin position="23"/>
        <end position="158"/>
    </location>
</feature>
<dbReference type="CDD" id="cd04183">
    <property type="entry name" value="GT2_BcE_like"/>
    <property type="match status" value="2"/>
</dbReference>
<dbReference type="InterPro" id="IPR050065">
    <property type="entry name" value="GlmU-like"/>
</dbReference>
<organism evidence="6">
    <name type="scientific">Caulobacter sp. 602-2</name>
    <dbReference type="NCBI Taxonomy" id="2710887"/>
    <lineage>
        <taxon>Bacteria</taxon>
        <taxon>Pseudomonadati</taxon>
        <taxon>Pseudomonadota</taxon>
        <taxon>Alphaproteobacteria</taxon>
        <taxon>Caulobacterales</taxon>
        <taxon>Caulobacteraceae</taxon>
        <taxon>Caulobacter</taxon>
    </lineage>
</organism>
<keyword evidence="3" id="KW-0460">Magnesium</keyword>
<dbReference type="PANTHER" id="PTHR43584">
    <property type="entry name" value="NUCLEOTIDYL TRANSFERASE"/>
    <property type="match status" value="1"/>
</dbReference>
<keyword evidence="1 6" id="KW-0808">Transferase</keyword>
<accession>A0A6G4QXN0</accession>
<feature type="domain" description="Nucleotidyl transferase" evidence="4">
    <location>
        <begin position="255"/>
        <end position="428"/>
    </location>
</feature>
<dbReference type="InterPro" id="IPR025877">
    <property type="entry name" value="MobA-like_NTP_Trfase"/>
</dbReference>
<name>A0A6G4QXN0_9CAUL</name>